<accession>A0ABR8JDA2</accession>
<evidence type="ECO:0000313" key="2">
    <source>
        <dbReference type="Proteomes" id="UP000642468"/>
    </source>
</evidence>
<protein>
    <submittedName>
        <fullName evidence="1">Uncharacterized protein</fullName>
    </submittedName>
</protein>
<comment type="caution">
    <text evidence="1">The sequence shown here is derived from an EMBL/GenBank/DDBJ whole genome shotgun (WGS) entry which is preliminary data.</text>
</comment>
<dbReference type="Proteomes" id="UP000642468">
    <property type="component" value="Unassembled WGS sequence"/>
</dbReference>
<keyword evidence="2" id="KW-1185">Reference proteome</keyword>
<gene>
    <name evidence="1" type="ORF">IC231_03005</name>
</gene>
<name>A0ABR8JDA2_9BACT</name>
<evidence type="ECO:0000313" key="1">
    <source>
        <dbReference type="EMBL" id="MBD2713997.1"/>
    </source>
</evidence>
<dbReference type="PROSITE" id="PS51257">
    <property type="entry name" value="PROKAR_LIPOPROTEIN"/>
    <property type="match status" value="1"/>
</dbReference>
<dbReference type="EMBL" id="JACWZZ010000001">
    <property type="protein sequence ID" value="MBD2713997.1"/>
    <property type="molecule type" value="Genomic_DNA"/>
</dbReference>
<reference evidence="1 2" key="1">
    <citation type="submission" date="2020-09" db="EMBL/GenBank/DDBJ databases">
        <authorList>
            <person name="Kim M.K."/>
        </authorList>
    </citation>
    <scope>NUCLEOTIDE SEQUENCE [LARGE SCALE GENOMIC DNA]</scope>
    <source>
        <strain evidence="1 2">BT646</strain>
    </source>
</reference>
<sequence length="180" mass="19936">MRIHNLLGFLLLAALSFGCKKEAKETTVAFDVVDTWAAVLDVTAPPAGPLTVFLPTTRVYSATADSCRGRKITLDQLQQATLSHATLTLQAPVGQNFDFVRQITWYITSEQGNDRMVLATLPNVPLGATTLTLMPTNTALLSYLRPGQYYLTPQLELRQPGQTVVRMQLQLRFAMQARQL</sequence>
<dbReference type="RefSeq" id="WP_190783122.1">
    <property type="nucleotide sequence ID" value="NZ_JACWZZ010000001.1"/>
</dbReference>
<organism evidence="1 2">
    <name type="scientific">Hymenobacter duratus</name>
    <dbReference type="NCBI Taxonomy" id="2771356"/>
    <lineage>
        <taxon>Bacteria</taxon>
        <taxon>Pseudomonadati</taxon>
        <taxon>Bacteroidota</taxon>
        <taxon>Cytophagia</taxon>
        <taxon>Cytophagales</taxon>
        <taxon>Hymenobacteraceae</taxon>
        <taxon>Hymenobacter</taxon>
    </lineage>
</organism>
<proteinExistence type="predicted"/>